<reference evidence="2" key="1">
    <citation type="journal article" date="2012" name="Nat. Biotechnol.">
        <title>Reference genome sequence of the model plant Setaria.</title>
        <authorList>
            <person name="Bennetzen J.L."/>
            <person name="Schmutz J."/>
            <person name="Wang H."/>
            <person name="Percifield R."/>
            <person name="Hawkins J."/>
            <person name="Pontaroli A.C."/>
            <person name="Estep M."/>
            <person name="Feng L."/>
            <person name="Vaughn J.N."/>
            <person name="Grimwood J."/>
            <person name="Jenkins J."/>
            <person name="Barry K."/>
            <person name="Lindquist E."/>
            <person name="Hellsten U."/>
            <person name="Deshpande S."/>
            <person name="Wang X."/>
            <person name="Wu X."/>
            <person name="Mitros T."/>
            <person name="Triplett J."/>
            <person name="Yang X."/>
            <person name="Ye C.Y."/>
            <person name="Mauro-Herrera M."/>
            <person name="Wang L."/>
            <person name="Li P."/>
            <person name="Sharma M."/>
            <person name="Sharma R."/>
            <person name="Ronald P.C."/>
            <person name="Panaud O."/>
            <person name="Kellogg E.A."/>
            <person name="Brutnell T.P."/>
            <person name="Doust A.N."/>
            <person name="Tuskan G.A."/>
            <person name="Rokhsar D."/>
            <person name="Devos K.M."/>
        </authorList>
    </citation>
    <scope>NUCLEOTIDE SEQUENCE [LARGE SCALE GENOMIC DNA]</scope>
    <source>
        <strain evidence="2">cv. Yugu1</strain>
    </source>
</reference>
<dbReference type="InParanoid" id="K3XU06"/>
<keyword evidence="2" id="KW-1185">Reference proteome</keyword>
<evidence type="ECO:0000313" key="1">
    <source>
        <dbReference type="EnsemblPlants" id="KQL05108"/>
    </source>
</evidence>
<dbReference type="EnsemblPlants" id="KQL05108">
    <property type="protein sequence ID" value="KQL05108"/>
    <property type="gene ID" value="SETIT_005413mg"/>
</dbReference>
<organism evidence="1 2">
    <name type="scientific">Setaria italica</name>
    <name type="common">Foxtail millet</name>
    <name type="synonym">Panicum italicum</name>
    <dbReference type="NCBI Taxonomy" id="4555"/>
    <lineage>
        <taxon>Eukaryota</taxon>
        <taxon>Viridiplantae</taxon>
        <taxon>Streptophyta</taxon>
        <taxon>Embryophyta</taxon>
        <taxon>Tracheophyta</taxon>
        <taxon>Spermatophyta</taxon>
        <taxon>Magnoliopsida</taxon>
        <taxon>Liliopsida</taxon>
        <taxon>Poales</taxon>
        <taxon>Poaceae</taxon>
        <taxon>PACMAD clade</taxon>
        <taxon>Panicoideae</taxon>
        <taxon>Panicodae</taxon>
        <taxon>Paniceae</taxon>
        <taxon>Cenchrinae</taxon>
        <taxon>Setaria</taxon>
    </lineage>
</organism>
<accession>K3XU06</accession>
<dbReference type="Gramene" id="KQL05108">
    <property type="protein sequence ID" value="KQL05108"/>
    <property type="gene ID" value="SETIT_005413mg"/>
</dbReference>
<reference evidence="1" key="2">
    <citation type="submission" date="2018-08" db="UniProtKB">
        <authorList>
            <consortium name="EnsemblPlants"/>
        </authorList>
    </citation>
    <scope>IDENTIFICATION</scope>
    <source>
        <strain evidence="1">Yugu1</strain>
    </source>
</reference>
<evidence type="ECO:0000313" key="2">
    <source>
        <dbReference type="Proteomes" id="UP000004995"/>
    </source>
</evidence>
<dbReference type="HOGENOM" id="CLU_3208556_0_0_1"/>
<protein>
    <submittedName>
        <fullName evidence="1">Uncharacterized protein</fullName>
    </submittedName>
</protein>
<sequence length="45" mass="5109">MPYAKKKLKKLYRGTKIITCRDRKMVLVSKFCTSRVITGSTLGTS</sequence>
<dbReference type="EMBL" id="AGNK02002986">
    <property type="status" value="NOT_ANNOTATED_CDS"/>
    <property type="molecule type" value="Genomic_DNA"/>
</dbReference>
<dbReference type="AlphaFoldDB" id="K3XU06"/>
<proteinExistence type="predicted"/>
<dbReference type="Proteomes" id="UP000004995">
    <property type="component" value="Unassembled WGS sequence"/>
</dbReference>
<name>K3XU06_SETIT</name>